<gene>
    <name evidence="2" type="ORF">LAZ67_6003891</name>
</gene>
<dbReference type="InterPro" id="IPR001888">
    <property type="entry name" value="Transposase_1"/>
</dbReference>
<reference evidence="2 3" key="1">
    <citation type="submission" date="2022-01" db="EMBL/GenBank/DDBJ databases">
        <title>A chromosomal length assembly of Cordylochernes scorpioides.</title>
        <authorList>
            <person name="Zeh D."/>
            <person name="Zeh J."/>
        </authorList>
    </citation>
    <scope>NUCLEOTIDE SEQUENCE [LARGE SCALE GENOMIC DNA]</scope>
    <source>
        <strain evidence="2">IN4F17</strain>
        <tissue evidence="2">Whole Body</tissue>
    </source>
</reference>
<proteinExistence type="predicted"/>
<protein>
    <submittedName>
        <fullName evidence="2">Uncharacterized protein</fullName>
    </submittedName>
</protein>
<keyword evidence="3" id="KW-1185">Reference proteome</keyword>
<dbReference type="EMBL" id="CP092868">
    <property type="protein sequence ID" value="UYV69520.1"/>
    <property type="molecule type" value="Genomic_DNA"/>
</dbReference>
<organism evidence="2 3">
    <name type="scientific">Cordylochernes scorpioides</name>
    <dbReference type="NCBI Taxonomy" id="51811"/>
    <lineage>
        <taxon>Eukaryota</taxon>
        <taxon>Metazoa</taxon>
        <taxon>Ecdysozoa</taxon>
        <taxon>Arthropoda</taxon>
        <taxon>Chelicerata</taxon>
        <taxon>Arachnida</taxon>
        <taxon>Pseudoscorpiones</taxon>
        <taxon>Cheliferoidea</taxon>
        <taxon>Chernetidae</taxon>
        <taxon>Cordylochernes</taxon>
    </lineage>
</organism>
<dbReference type="Proteomes" id="UP001235939">
    <property type="component" value="Chromosome 06"/>
</dbReference>
<accession>A0ABY6KL02</accession>
<dbReference type="Pfam" id="PF01359">
    <property type="entry name" value="Transposase_1"/>
    <property type="match status" value="1"/>
</dbReference>
<name>A0ABY6KL02_9ARAC</name>
<feature type="compositionally biased region" description="Polar residues" evidence="1">
    <location>
        <begin position="111"/>
        <end position="132"/>
    </location>
</feature>
<evidence type="ECO:0000313" key="2">
    <source>
        <dbReference type="EMBL" id="UYV69520.1"/>
    </source>
</evidence>
<sequence length="169" mass="18977">MNLNVAENLQDEPRPRWPMDVTTPEMMKIHEIAEITDISLDRVHHILHIKLLMKKLCSDGCRDYLQSTKNACGQTFLFGFFKGNRATMTSPKRLGGRTVLPGDVDDPATSAAASETRSGYNYTPESKQQSKQWLGPGERAPKEAWIVVSARKVMATIFWDSKGIILIIT</sequence>
<evidence type="ECO:0000256" key="1">
    <source>
        <dbReference type="SAM" id="MobiDB-lite"/>
    </source>
</evidence>
<feature type="region of interest" description="Disordered" evidence="1">
    <location>
        <begin position="97"/>
        <end position="136"/>
    </location>
</feature>
<evidence type="ECO:0000313" key="3">
    <source>
        <dbReference type="Proteomes" id="UP001235939"/>
    </source>
</evidence>